<organism evidence="15 16">
    <name type="scientific">Hapsidospora chrysogenum (strain ATCC 11550 / CBS 779.69 / DSM 880 / IAM 14645 / JCM 23072 / IMI 49137)</name>
    <name type="common">Acremonium chrysogenum</name>
    <dbReference type="NCBI Taxonomy" id="857340"/>
    <lineage>
        <taxon>Eukaryota</taxon>
        <taxon>Fungi</taxon>
        <taxon>Dikarya</taxon>
        <taxon>Ascomycota</taxon>
        <taxon>Pezizomycotina</taxon>
        <taxon>Sordariomycetes</taxon>
        <taxon>Hypocreomycetidae</taxon>
        <taxon>Hypocreales</taxon>
        <taxon>Bionectriaceae</taxon>
        <taxon>Hapsidospora</taxon>
    </lineage>
</organism>
<dbReference type="HOGENOM" id="CLU_034750_0_0_1"/>
<evidence type="ECO:0000256" key="1">
    <source>
        <dbReference type="ARBA" id="ARBA00004300"/>
    </source>
</evidence>
<comment type="similarity">
    <text evidence="11">Belongs to the dynactin subunit 4 family.</text>
</comment>
<evidence type="ECO:0000256" key="14">
    <source>
        <dbReference type="SAM" id="MobiDB-lite"/>
    </source>
</evidence>
<keyword evidence="7" id="KW-0832">Ubl conjugation</keyword>
<dbReference type="Pfam" id="PF05502">
    <property type="entry name" value="Dynactin_p62"/>
    <property type="match status" value="1"/>
</dbReference>
<comment type="subcellular location">
    <subcellularLocation>
        <location evidence="1">Cytoplasm</location>
        <location evidence="1">Cytoskeleton</location>
        <location evidence="1">Microtubule organizing center</location>
        <location evidence="1">Centrosome</location>
    </subcellularLocation>
    <subcellularLocation>
        <location evidence="2">Cytoplasm</location>
        <location evidence="2">Cytoskeleton</location>
        <location evidence="2">Stress fiber</location>
    </subcellularLocation>
    <subcellularLocation>
        <location evidence="3">Cytoplasm</location>
        <location evidence="3">Myofibril</location>
    </subcellularLocation>
</comment>
<evidence type="ECO:0000313" key="15">
    <source>
        <dbReference type="EMBL" id="KFH45381.1"/>
    </source>
</evidence>
<proteinExistence type="inferred from homology"/>
<sequence length="570" mass="63771">MALSTPYTYIQCPCSDQSSLGNDGQSHDQDAIDDDNERTFDPRAPRSNYSLYPLEYLLYCEDCQQIRCPRCVSEEIVTYYCPNCLFEVPSSNLRSEGNRCTRSCYQCPVCTGPVQVGEIATDSESNLLTAENAPSTQHGPYALFCQYCNWSSSEIGLEFDRPSGIPSQLAKLKNGGEPRITARDVKERRKENPDMPPVPDELVDTELQFSSLKSFYQSQLSGASSAIGGLPLGEGMGFSSPAALSRIMSLYTTGRGQQGKMQQGPPDVMREALTTDDGLKLAQLDEAAAVKKLLSGGWEETVSKEQRLAQLEPPRFQDQLRPTQCVLRTKRSKRCTVCRHIISKPENKVASTRFKIRLVAKSYIPRITIQPLRPTAGVVPVGARPEHPQEAPLKPLQPYQYILKFRNPLFENIKVTLATPNNTPGRFSSKVTLLCPQFEVDANTDMWDDALRDDGREKKRLGEETSGQAEAGKIYERGRNWVSIILEVIPPFLRVENLPSKTPSGEEMYRGPLREDEDILEIPMFVRMEWEAEAHHDMGMGSAAGRDKEVSEKRELAYWCVLGVGRISHG</sequence>
<feature type="region of interest" description="Disordered" evidence="14">
    <location>
        <begin position="18"/>
        <end position="44"/>
    </location>
</feature>
<keyword evidence="5" id="KW-1017">Isopeptide bond</keyword>
<evidence type="ECO:0000256" key="9">
    <source>
        <dbReference type="ARBA" id="ARBA00023054"/>
    </source>
</evidence>
<evidence type="ECO:0000256" key="2">
    <source>
        <dbReference type="ARBA" id="ARBA00004529"/>
    </source>
</evidence>
<keyword evidence="16" id="KW-1185">Reference proteome</keyword>
<evidence type="ECO:0000256" key="11">
    <source>
        <dbReference type="ARBA" id="ARBA00034776"/>
    </source>
</evidence>
<keyword evidence="10" id="KW-0206">Cytoskeleton</keyword>
<dbReference type="Proteomes" id="UP000029964">
    <property type="component" value="Unassembled WGS sequence"/>
</dbReference>
<protein>
    <recommendedName>
        <fullName evidence="12">Dynactin subunit 4</fullName>
    </recommendedName>
</protein>
<keyword evidence="8" id="KW-0007">Acetylation</keyword>
<dbReference type="PANTHER" id="PTHR13034:SF2">
    <property type="entry name" value="DYNACTIN SUBUNIT 4"/>
    <property type="match status" value="1"/>
</dbReference>
<keyword evidence="4" id="KW-0963">Cytoplasm</keyword>
<reference evidence="16" key="1">
    <citation type="journal article" date="2014" name="Genome Announc.">
        <title>Genome sequence and annotation of Acremonium chrysogenum, producer of the beta-lactam antibiotic cephalosporin C.</title>
        <authorList>
            <person name="Terfehr D."/>
            <person name="Dahlmann T.A."/>
            <person name="Specht T."/>
            <person name="Zadra I."/>
            <person name="Kuernsteiner H."/>
            <person name="Kueck U."/>
        </authorList>
    </citation>
    <scope>NUCLEOTIDE SEQUENCE [LARGE SCALE GENOMIC DNA]</scope>
    <source>
        <strain evidence="16">ATCC 11550 / CBS 779.69 / DSM 880 / IAM 14645 / JCM 23072 / IMI 49137</strain>
    </source>
</reference>
<comment type="caution">
    <text evidence="15">The sequence shown here is derived from an EMBL/GenBank/DDBJ whole genome shotgun (WGS) entry which is preliminary data.</text>
</comment>
<name>A0A086T7P9_HAPC1</name>
<keyword evidence="6" id="KW-0597">Phosphoprotein</keyword>
<evidence type="ECO:0000256" key="5">
    <source>
        <dbReference type="ARBA" id="ARBA00022499"/>
    </source>
</evidence>
<evidence type="ECO:0000256" key="7">
    <source>
        <dbReference type="ARBA" id="ARBA00022843"/>
    </source>
</evidence>
<evidence type="ECO:0000256" key="6">
    <source>
        <dbReference type="ARBA" id="ARBA00022553"/>
    </source>
</evidence>
<evidence type="ECO:0000256" key="12">
    <source>
        <dbReference type="ARBA" id="ARBA00034864"/>
    </source>
</evidence>
<comment type="subunit">
    <text evidence="13">Subunit of dynactin, a multiprotein complex part of a tripartite complex with dynein and a adapter, such as BICDL1, BICD2 or HOOK3. The dynactin complex is built around ACTR1A/ACTB filament and consists of an actin-related filament composed of a shoulder domain, a pointed end and a barbed end. Its length is defined by its flexible shoulder domain. The soulder is composed of 2 DCTN1 subunits, 4 DCTN2 and 2 DCTN3. The 4 DCNT2 (via N-terminus) bind the ACTR1A filament and act as molecular rulers to determine the length. The pointed end is important for binding dynein-dynactin cargo adapters. Consists of 4 subunits: ACTR10, DCNT4, DCTN5 and DCTN6. The barbed end is composed of a CAPZA1:CAPZB heterodimers, which binds ACTR1A/ACTB filament and dynactin and stabilizes dynactin. Interacts with ATP7B, but not ATP7A, in a copper-dependent manner. Interacts with ANK2; this interaction is required for localization at costameres. Interacts with N4BP2L1.</text>
</comment>
<dbReference type="STRING" id="857340.A0A086T7P9"/>
<dbReference type="GO" id="GO:0001725">
    <property type="term" value="C:stress fiber"/>
    <property type="evidence" value="ECO:0007669"/>
    <property type="project" value="UniProtKB-SubCell"/>
</dbReference>
<dbReference type="EMBL" id="JPKY01000033">
    <property type="protein sequence ID" value="KFH45381.1"/>
    <property type="molecule type" value="Genomic_DNA"/>
</dbReference>
<gene>
    <name evidence="15" type="ORF">ACRE_038480</name>
</gene>
<evidence type="ECO:0000256" key="3">
    <source>
        <dbReference type="ARBA" id="ARBA00004657"/>
    </source>
</evidence>
<evidence type="ECO:0000313" key="16">
    <source>
        <dbReference type="Proteomes" id="UP000029964"/>
    </source>
</evidence>
<evidence type="ECO:0000256" key="8">
    <source>
        <dbReference type="ARBA" id="ARBA00022990"/>
    </source>
</evidence>
<evidence type="ECO:0000256" key="4">
    <source>
        <dbReference type="ARBA" id="ARBA00022490"/>
    </source>
</evidence>
<keyword evidence="9" id="KW-0175">Coiled coil</keyword>
<evidence type="ECO:0000256" key="10">
    <source>
        <dbReference type="ARBA" id="ARBA00023212"/>
    </source>
</evidence>
<dbReference type="AlphaFoldDB" id="A0A086T7P9"/>
<accession>A0A086T7P9</accession>
<dbReference type="PANTHER" id="PTHR13034">
    <property type="entry name" value="DYNACTIN P62 SUBUNIT"/>
    <property type="match status" value="1"/>
</dbReference>
<evidence type="ECO:0000256" key="13">
    <source>
        <dbReference type="ARBA" id="ARBA00093507"/>
    </source>
</evidence>
<dbReference type="OrthoDB" id="283815at2759"/>
<dbReference type="GO" id="GO:0005869">
    <property type="term" value="C:dynactin complex"/>
    <property type="evidence" value="ECO:0007669"/>
    <property type="project" value="InterPro"/>
</dbReference>
<dbReference type="InterPro" id="IPR008603">
    <property type="entry name" value="DCTN4"/>
</dbReference>